<dbReference type="VEuPathDB" id="TriTrypDB:TcIL3000.11.11910"/>
<gene>
    <name evidence="2" type="ORF">TCIL3000_11_11910</name>
</gene>
<evidence type="ECO:0000313" key="2">
    <source>
        <dbReference type="EMBL" id="CCC95699.1"/>
    </source>
</evidence>
<sequence length="440" mass="49431">MSLSLEDGAVIQRQQRNRAVAAATLADATLTRTGLFSTKAGPKAFVPSQTSPLRRYETFEELLQSRLRPDPNAEAREALHALQSVPVLRDELAIMDDDTLKTICTFLGATSRDLARLGSVCRRLHRIVIGFTPQAVLLAPNMVSLAGLASDTVLDSLCSFFSSYKRGQYVRELRLMAAKHASTYPINESLPLCSSHAFPALVKNLPLLTYLDLRGVCWKSHDTPALEKFFFSDLQIAAPHLQTLKVGVSLLVHWSAGWWQRLPALTHLVVGSRRDYQSAVLPVDVFEMLRSPQRQWWVKFWFAMDEEALRMFFHEGQPLIGVRELALNVGDKDLTAILLGPPERSQREESRMRRSVRSTKMTSPRRVLAQNSGDPDACVGFPNMTAFTLANVHHTPQMMSKLLVWVVQRAPQLMHFNIVNTARVPPVQTRPKRQMMGENA</sequence>
<dbReference type="AlphaFoldDB" id="G0V227"/>
<feature type="region of interest" description="Disordered" evidence="1">
    <location>
        <begin position="342"/>
        <end position="371"/>
    </location>
</feature>
<evidence type="ECO:0000256" key="1">
    <source>
        <dbReference type="SAM" id="MobiDB-lite"/>
    </source>
</evidence>
<dbReference type="SUPFAM" id="SSF52047">
    <property type="entry name" value="RNI-like"/>
    <property type="match status" value="1"/>
</dbReference>
<protein>
    <submittedName>
        <fullName evidence="2">Uncharacterized protein TCIL3000_11_11910</fullName>
    </submittedName>
</protein>
<organism evidence="2">
    <name type="scientific">Trypanosoma congolense (strain IL3000)</name>
    <dbReference type="NCBI Taxonomy" id="1068625"/>
    <lineage>
        <taxon>Eukaryota</taxon>
        <taxon>Discoba</taxon>
        <taxon>Euglenozoa</taxon>
        <taxon>Kinetoplastea</taxon>
        <taxon>Metakinetoplastina</taxon>
        <taxon>Trypanosomatida</taxon>
        <taxon>Trypanosomatidae</taxon>
        <taxon>Trypanosoma</taxon>
        <taxon>Nannomonas</taxon>
    </lineage>
</organism>
<proteinExistence type="predicted"/>
<reference evidence="2" key="1">
    <citation type="journal article" date="2012" name="Proc. Natl. Acad. Sci. U.S.A.">
        <title>Antigenic diversity is generated by distinct evolutionary mechanisms in African trypanosome species.</title>
        <authorList>
            <person name="Jackson A.P."/>
            <person name="Berry A."/>
            <person name="Aslett M."/>
            <person name="Allison H.C."/>
            <person name="Burton P."/>
            <person name="Vavrova-Anderson J."/>
            <person name="Brown R."/>
            <person name="Browne H."/>
            <person name="Corton N."/>
            <person name="Hauser H."/>
            <person name="Gamble J."/>
            <person name="Gilderthorp R."/>
            <person name="Marcello L."/>
            <person name="McQuillan J."/>
            <person name="Otto T.D."/>
            <person name="Quail M.A."/>
            <person name="Sanders M.J."/>
            <person name="van Tonder A."/>
            <person name="Ginger M.L."/>
            <person name="Field M.C."/>
            <person name="Barry J.D."/>
            <person name="Hertz-Fowler C."/>
            <person name="Berriman M."/>
        </authorList>
    </citation>
    <scope>NUCLEOTIDE SEQUENCE</scope>
    <source>
        <strain evidence="2">IL3000</strain>
    </source>
</reference>
<name>G0V227_TRYCI</name>
<dbReference type="EMBL" id="HE575324">
    <property type="protein sequence ID" value="CCC95699.1"/>
    <property type="molecule type" value="Genomic_DNA"/>
</dbReference>
<accession>G0V227</accession>